<comment type="caution">
    <text evidence="1">The sequence shown here is derived from an EMBL/GenBank/DDBJ whole genome shotgun (WGS) entry which is preliminary data.</text>
</comment>
<name>A0A9Q1KTE4_9CARY</name>
<protein>
    <submittedName>
        <fullName evidence="1">Uncharacterized protein</fullName>
    </submittedName>
</protein>
<dbReference type="AlphaFoldDB" id="A0A9Q1KTE4"/>
<dbReference type="OrthoDB" id="2009712at2759"/>
<evidence type="ECO:0000313" key="2">
    <source>
        <dbReference type="Proteomes" id="UP001153076"/>
    </source>
</evidence>
<evidence type="ECO:0000313" key="1">
    <source>
        <dbReference type="EMBL" id="KAJ8449243.1"/>
    </source>
</evidence>
<dbReference type="Proteomes" id="UP001153076">
    <property type="component" value="Unassembled WGS sequence"/>
</dbReference>
<reference evidence="1" key="1">
    <citation type="submission" date="2022-04" db="EMBL/GenBank/DDBJ databases">
        <title>Carnegiea gigantea Genome sequencing and assembly v2.</title>
        <authorList>
            <person name="Copetti D."/>
            <person name="Sanderson M.J."/>
            <person name="Burquez A."/>
            <person name="Wojciechowski M.F."/>
        </authorList>
    </citation>
    <scope>NUCLEOTIDE SEQUENCE</scope>
    <source>
        <strain evidence="1">SGP5-SGP5p</strain>
        <tissue evidence="1">Aerial part</tissue>
    </source>
</reference>
<keyword evidence="2" id="KW-1185">Reference proteome</keyword>
<accession>A0A9Q1KTE4</accession>
<gene>
    <name evidence="1" type="ORF">Cgig2_021707</name>
</gene>
<dbReference type="EMBL" id="JAKOGI010000023">
    <property type="protein sequence ID" value="KAJ8449243.1"/>
    <property type="molecule type" value="Genomic_DNA"/>
</dbReference>
<organism evidence="1 2">
    <name type="scientific">Carnegiea gigantea</name>
    <dbReference type="NCBI Taxonomy" id="171969"/>
    <lineage>
        <taxon>Eukaryota</taxon>
        <taxon>Viridiplantae</taxon>
        <taxon>Streptophyta</taxon>
        <taxon>Embryophyta</taxon>
        <taxon>Tracheophyta</taxon>
        <taxon>Spermatophyta</taxon>
        <taxon>Magnoliopsida</taxon>
        <taxon>eudicotyledons</taxon>
        <taxon>Gunneridae</taxon>
        <taxon>Pentapetalae</taxon>
        <taxon>Caryophyllales</taxon>
        <taxon>Cactineae</taxon>
        <taxon>Cactaceae</taxon>
        <taxon>Cactoideae</taxon>
        <taxon>Echinocereeae</taxon>
        <taxon>Carnegiea</taxon>
    </lineage>
</organism>
<proteinExistence type="predicted"/>
<sequence length="301" mass="34858">MGSPYEDFKFLLFIRSSVLPVRVGAELFLKPYYPNRFSCQFGFDQAILSNHLSISPPMVKECDRSYISLCQSSKVRCGGSVLCSSFLLRRKLLKFRKLWATVVPRRNLQYHPLKKEKPSIPTSLASLFYNLKEDWARESILKGVEVIIDIIFNHGSTGDLLASRARVSQSLSALRSMIEICKLNIIEICWLSSKIEEIFSVVEIGAKIKELMNVDQVKLYLTKISLLILKLLTLKLNNLSNEASKLQVKEWEVLRADERIRKIKEQAEVLSRFEEKGNEIGKKWLKLDFPSCRIWRRRRTI</sequence>